<dbReference type="RefSeq" id="WP_126120504.1">
    <property type="nucleotide sequence ID" value="NZ_RXHJ01000006.1"/>
</dbReference>
<organism evidence="1 2">
    <name type="scientific">Corynebacterium hylobatis</name>
    <dbReference type="NCBI Taxonomy" id="1859290"/>
    <lineage>
        <taxon>Bacteria</taxon>
        <taxon>Bacillati</taxon>
        <taxon>Actinomycetota</taxon>
        <taxon>Actinomycetes</taxon>
        <taxon>Mycobacteriales</taxon>
        <taxon>Corynebacteriaceae</taxon>
        <taxon>Corynebacterium</taxon>
    </lineage>
</organism>
<accession>A0A430HZ50</accession>
<proteinExistence type="predicted"/>
<name>A0A430HZ50_9CORY</name>
<dbReference type="AlphaFoldDB" id="A0A430HZ50"/>
<protein>
    <submittedName>
        <fullName evidence="1">DUF4194 domain-containing protein</fullName>
    </submittedName>
</protein>
<dbReference type="OrthoDB" id="3725402at2"/>
<comment type="caution">
    <text evidence="1">The sequence shown here is derived from an EMBL/GenBank/DDBJ whole genome shotgun (WGS) entry which is preliminary data.</text>
</comment>
<evidence type="ECO:0000313" key="2">
    <source>
        <dbReference type="Proteomes" id="UP000274907"/>
    </source>
</evidence>
<dbReference type="EMBL" id="RXHJ01000006">
    <property type="protein sequence ID" value="RSZ63871.1"/>
    <property type="molecule type" value="Genomic_DNA"/>
</dbReference>
<evidence type="ECO:0000313" key="1">
    <source>
        <dbReference type="EMBL" id="RSZ63871.1"/>
    </source>
</evidence>
<gene>
    <name evidence="1" type="ORF">EAH68_06450</name>
</gene>
<dbReference type="InterPro" id="IPR025449">
    <property type="entry name" value="JetB"/>
</dbReference>
<reference evidence="1 2" key="1">
    <citation type="submission" date="2018-12" db="EMBL/GenBank/DDBJ databases">
        <title>YIM 101343 draft genome.</title>
        <authorList>
            <person name="Chen X."/>
        </authorList>
    </citation>
    <scope>NUCLEOTIDE SEQUENCE [LARGE SCALE GENOMIC DNA]</scope>
    <source>
        <strain evidence="1 2">YIM 101343</strain>
    </source>
</reference>
<dbReference type="Pfam" id="PF13835">
    <property type="entry name" value="DUF4194"/>
    <property type="match status" value="1"/>
</dbReference>
<keyword evidence="2" id="KW-1185">Reference proteome</keyword>
<sequence length="212" mass="23781">MSTPMWPEDTGTLSYHSRRALVQLLKGPMSTAQDHPQVWQAIVSDEGALRSCLHNVFLELVLDEDAGIAFSRAAAGGQDVDTGDGRREPMPKVLRTESLSHTDTLIILHLRQELALAAPGERVIVDRGELREQVLLYRVDTERDETKLGKRFDAAFRRMGEYSLVHATETEGRFEVSPALRQIFDAATVEGVRAEYERYRNAGSAQDTEEQQ</sequence>
<dbReference type="Proteomes" id="UP000274907">
    <property type="component" value="Unassembled WGS sequence"/>
</dbReference>